<proteinExistence type="predicted"/>
<keyword evidence="2" id="KW-1185">Reference proteome</keyword>
<evidence type="ECO:0000313" key="1">
    <source>
        <dbReference type="EMBL" id="MCC0179727.1"/>
    </source>
</evidence>
<name>A0A964FIB2_9CYAN</name>
<dbReference type="RefSeq" id="WP_229642826.1">
    <property type="nucleotide sequence ID" value="NZ_JADWDC010000107.1"/>
</dbReference>
<reference evidence="1" key="1">
    <citation type="journal article" date="2021" name="Antonie Van Leeuwenhoek">
        <title>Draft genome and description of Waterburya agarophytonicola gen. nov. sp. nov. (Pleurocapsales, Cyanobacteria): a seaweed symbiont.</title>
        <authorList>
            <person name="Bonthond G."/>
            <person name="Shalygin S."/>
            <person name="Bayer T."/>
            <person name="Weinberger F."/>
        </authorList>
    </citation>
    <scope>NUCLEOTIDE SEQUENCE</scope>
    <source>
        <strain evidence="1">KI4</strain>
    </source>
</reference>
<gene>
    <name evidence="1" type="ORF">I4641_22550</name>
</gene>
<sequence>MKNTFVAEIEVPKSKRKSATAILKRIESLIAIAEPEHLEMLQRSLEPKVVSDAEKELAKKIAGKDYVEGKSWELELANLERYYQRRRELLEGSITSSKVAELLGCQNRATVRDRRLANTLLGVKDEGVYKYPLWQFDPEGDDGVIDGLPEVLAALDVSDFVKLNWFNKPHLAFEGKTPIEILKRGKVEALVTEARALGIGW</sequence>
<dbReference type="Proteomes" id="UP000729733">
    <property type="component" value="Unassembled WGS sequence"/>
</dbReference>
<evidence type="ECO:0008006" key="3">
    <source>
        <dbReference type="Google" id="ProtNLM"/>
    </source>
</evidence>
<dbReference type="AlphaFoldDB" id="A0A964FIB2"/>
<accession>A0A964FIB2</accession>
<organism evidence="1 2">
    <name type="scientific">Waterburya agarophytonicola KI4</name>
    <dbReference type="NCBI Taxonomy" id="2874699"/>
    <lineage>
        <taxon>Bacteria</taxon>
        <taxon>Bacillati</taxon>
        <taxon>Cyanobacteriota</taxon>
        <taxon>Cyanophyceae</taxon>
        <taxon>Pleurocapsales</taxon>
        <taxon>Hyellaceae</taxon>
        <taxon>Waterburya</taxon>
        <taxon>Waterburya agarophytonicola</taxon>
    </lineage>
</organism>
<protein>
    <recommendedName>
        <fullName evidence="3">Antitoxin Xre/MbcA/ParS-like toxin-binding domain-containing protein</fullName>
    </recommendedName>
</protein>
<evidence type="ECO:0000313" key="2">
    <source>
        <dbReference type="Proteomes" id="UP000729733"/>
    </source>
</evidence>
<dbReference type="EMBL" id="JADWDC010000107">
    <property type="protein sequence ID" value="MCC0179727.1"/>
    <property type="molecule type" value="Genomic_DNA"/>
</dbReference>
<comment type="caution">
    <text evidence="1">The sequence shown here is derived from an EMBL/GenBank/DDBJ whole genome shotgun (WGS) entry which is preliminary data.</text>
</comment>